<name>A0AA46N7F3_9GAMM</name>
<organism evidence="2 3">
    <name type="scientific">Acinetobacter ursingii</name>
    <dbReference type="NCBI Taxonomy" id="108980"/>
    <lineage>
        <taxon>Bacteria</taxon>
        <taxon>Pseudomonadati</taxon>
        <taxon>Pseudomonadota</taxon>
        <taxon>Gammaproteobacteria</taxon>
        <taxon>Moraxellales</taxon>
        <taxon>Moraxellaceae</taxon>
        <taxon>Acinetobacter</taxon>
    </lineage>
</organism>
<dbReference type="PROSITE" id="PS51257">
    <property type="entry name" value="PROKAR_LIPOPROTEIN"/>
    <property type="match status" value="1"/>
</dbReference>
<evidence type="ECO:0000256" key="1">
    <source>
        <dbReference type="SAM" id="SignalP"/>
    </source>
</evidence>
<evidence type="ECO:0000313" key="2">
    <source>
        <dbReference type="EMBL" id="UYF70562.1"/>
    </source>
</evidence>
<dbReference type="Proteomes" id="UP001164064">
    <property type="component" value="Chromosome"/>
</dbReference>
<sequence>MFIKFILGCIFSLGLMGCHSLNAKSQATEETQECLAYRAMMTAPMDPLAMQQLKAKCLESRK</sequence>
<feature type="signal peptide" evidence="1">
    <location>
        <begin position="1"/>
        <end position="23"/>
    </location>
</feature>
<feature type="chain" id="PRO_5041439406" description="Lipoprotein" evidence="1">
    <location>
        <begin position="24"/>
        <end position="62"/>
    </location>
</feature>
<dbReference type="RefSeq" id="WP_263512085.1">
    <property type="nucleotide sequence ID" value="NZ_CP089051.1"/>
</dbReference>
<protein>
    <recommendedName>
        <fullName evidence="4">Lipoprotein</fullName>
    </recommendedName>
</protein>
<evidence type="ECO:0000313" key="3">
    <source>
        <dbReference type="Proteomes" id="UP001164064"/>
    </source>
</evidence>
<proteinExistence type="predicted"/>
<accession>A0AA46N7F3</accession>
<evidence type="ECO:0008006" key="4">
    <source>
        <dbReference type="Google" id="ProtNLM"/>
    </source>
</evidence>
<dbReference type="AlphaFoldDB" id="A0AA46N7F3"/>
<dbReference type="EMBL" id="CP089051">
    <property type="protein sequence ID" value="UYF70562.1"/>
    <property type="molecule type" value="Genomic_DNA"/>
</dbReference>
<keyword evidence="1" id="KW-0732">Signal</keyword>
<reference evidence="2" key="1">
    <citation type="journal article" date="2022" name="J Glob Antimicrob Resist">
        <title>Comparative analysis of IMP-4- and OXA-58-containing plasmids of three carbapenemase-producing Acinetobacter ursingii strains in the Netherlands.</title>
        <authorList>
            <person name="Hendrickx A.P.A."/>
            <person name="Schade R.P."/>
            <person name="Landman F."/>
            <person name="Bosch T."/>
            <person name="Schouls L.M."/>
            <person name="van Dijk K."/>
        </authorList>
    </citation>
    <scope>NUCLEOTIDE SEQUENCE</scope>
    <source>
        <strain evidence="2">RIVM_C010559</strain>
    </source>
</reference>
<gene>
    <name evidence="2" type="ORF">LSO60_09665</name>
</gene>